<keyword evidence="3" id="KW-1185">Reference proteome</keyword>
<feature type="region of interest" description="Disordered" evidence="1">
    <location>
        <begin position="1"/>
        <end position="33"/>
    </location>
</feature>
<comment type="caution">
    <text evidence="2">The sequence shown here is derived from an EMBL/GenBank/DDBJ whole genome shotgun (WGS) entry which is preliminary data.</text>
</comment>
<accession>A0A4Y9ZPY7</accession>
<evidence type="ECO:0000256" key="1">
    <source>
        <dbReference type="SAM" id="MobiDB-lite"/>
    </source>
</evidence>
<protein>
    <submittedName>
        <fullName evidence="2">Uncharacterized protein</fullName>
    </submittedName>
</protein>
<reference evidence="2 3" key="1">
    <citation type="submission" date="2019-02" db="EMBL/GenBank/DDBJ databases">
        <title>Genome sequencing of the rare red list fungi Hericium alpestre (H. flagellum).</title>
        <authorList>
            <person name="Buettner E."/>
            <person name="Kellner H."/>
        </authorList>
    </citation>
    <scope>NUCLEOTIDE SEQUENCE [LARGE SCALE GENOMIC DNA]</scope>
    <source>
        <strain evidence="2 3">DSM 108284</strain>
    </source>
</reference>
<evidence type="ECO:0000313" key="2">
    <source>
        <dbReference type="EMBL" id="TFY76310.1"/>
    </source>
</evidence>
<dbReference type="Proteomes" id="UP000298061">
    <property type="component" value="Unassembled WGS sequence"/>
</dbReference>
<organism evidence="2 3">
    <name type="scientific">Hericium alpestre</name>
    <dbReference type="NCBI Taxonomy" id="135208"/>
    <lineage>
        <taxon>Eukaryota</taxon>
        <taxon>Fungi</taxon>
        <taxon>Dikarya</taxon>
        <taxon>Basidiomycota</taxon>
        <taxon>Agaricomycotina</taxon>
        <taxon>Agaricomycetes</taxon>
        <taxon>Russulales</taxon>
        <taxon>Hericiaceae</taxon>
        <taxon>Hericium</taxon>
    </lineage>
</organism>
<name>A0A4Y9ZPY7_9AGAM</name>
<sequence>MRASCTRAAQVATKSSAPLSSPPAKSSKAQGFKSNHPQWMPELVKQLHLVSSDASWLNLVDSWLLLEEAIKDSKGLLPTFERPEQVFWWNKRGKHTSSIPDLSRGDVLTTFCNKWDAWYNSMQPEWHQREDGLPMDKTVGRGGFEGLAIGSSNGFLVIVMTIA</sequence>
<dbReference type="AlphaFoldDB" id="A0A4Y9ZPY7"/>
<dbReference type="OrthoDB" id="3066350at2759"/>
<dbReference type="EMBL" id="SFCI01001247">
    <property type="protein sequence ID" value="TFY76310.1"/>
    <property type="molecule type" value="Genomic_DNA"/>
</dbReference>
<evidence type="ECO:0000313" key="3">
    <source>
        <dbReference type="Proteomes" id="UP000298061"/>
    </source>
</evidence>
<gene>
    <name evidence="2" type="ORF">EWM64_g7702</name>
</gene>
<feature type="compositionally biased region" description="Low complexity" evidence="1">
    <location>
        <begin position="14"/>
        <end position="29"/>
    </location>
</feature>
<proteinExistence type="predicted"/>